<dbReference type="Pfam" id="PF12704">
    <property type="entry name" value="MacB_PCD"/>
    <property type="match status" value="1"/>
</dbReference>
<dbReference type="PANTHER" id="PTHR30572">
    <property type="entry name" value="MEMBRANE COMPONENT OF TRANSPORTER-RELATED"/>
    <property type="match status" value="1"/>
</dbReference>
<accession>A0A484I4P5</accession>
<dbReference type="GO" id="GO:0016787">
    <property type="term" value="F:hydrolase activity"/>
    <property type="evidence" value="ECO:0007669"/>
    <property type="project" value="UniProtKB-KW"/>
</dbReference>
<organism evidence="10 11">
    <name type="scientific">Candidatus Nitrosocosmicus franklandianus</name>
    <dbReference type="NCBI Taxonomy" id="1798806"/>
    <lineage>
        <taxon>Archaea</taxon>
        <taxon>Nitrososphaerota</taxon>
        <taxon>Nitrososphaeria</taxon>
        <taxon>Nitrososphaerales</taxon>
        <taxon>Nitrososphaeraceae</taxon>
        <taxon>Candidatus Nitrosocosmicus</taxon>
    </lineage>
</organism>
<keyword evidence="4 7" id="KW-1133">Transmembrane helix</keyword>
<dbReference type="GO" id="GO:0005886">
    <property type="term" value="C:plasma membrane"/>
    <property type="evidence" value="ECO:0007669"/>
    <property type="project" value="UniProtKB-SubCell"/>
</dbReference>
<feature type="transmembrane region" description="Helical" evidence="7">
    <location>
        <begin position="332"/>
        <end position="356"/>
    </location>
</feature>
<dbReference type="Proteomes" id="UP000294299">
    <property type="component" value="Chromosome NFRAN"/>
</dbReference>
<keyword evidence="10" id="KW-0378">Hydrolase</keyword>
<proteinExistence type="inferred from homology"/>
<dbReference type="Pfam" id="PF02687">
    <property type="entry name" value="FtsX"/>
    <property type="match status" value="1"/>
</dbReference>
<comment type="subcellular location">
    <subcellularLocation>
        <location evidence="1">Cell membrane</location>
        <topology evidence="1">Multi-pass membrane protein</topology>
    </subcellularLocation>
</comment>
<feature type="domain" description="ABC3 transporter permease C-terminal" evidence="8">
    <location>
        <begin position="292"/>
        <end position="411"/>
    </location>
</feature>
<name>A0A484I4P5_9ARCH</name>
<keyword evidence="11" id="KW-1185">Reference proteome</keyword>
<dbReference type="AlphaFoldDB" id="A0A484I4P5"/>
<evidence type="ECO:0000256" key="3">
    <source>
        <dbReference type="ARBA" id="ARBA00022692"/>
    </source>
</evidence>
<dbReference type="InterPro" id="IPR025857">
    <property type="entry name" value="MacB_PCD"/>
</dbReference>
<dbReference type="EMBL" id="LR216287">
    <property type="protein sequence ID" value="VFJ12635.1"/>
    <property type="molecule type" value="Genomic_DNA"/>
</dbReference>
<feature type="domain" description="MacB-like periplasmic core" evidence="9">
    <location>
        <begin position="21"/>
        <end position="260"/>
    </location>
</feature>
<evidence type="ECO:0000256" key="7">
    <source>
        <dbReference type="SAM" id="Phobius"/>
    </source>
</evidence>
<dbReference type="GO" id="GO:0022857">
    <property type="term" value="F:transmembrane transporter activity"/>
    <property type="evidence" value="ECO:0007669"/>
    <property type="project" value="TreeGrafter"/>
</dbReference>
<keyword evidence="2" id="KW-1003">Cell membrane</keyword>
<feature type="transmembrane region" description="Helical" evidence="7">
    <location>
        <begin position="385"/>
        <end position="404"/>
    </location>
</feature>
<dbReference type="KEGG" id="nfn:NFRAN_0314"/>
<dbReference type="RefSeq" id="WP_134482724.1">
    <property type="nucleotide sequence ID" value="NZ_LR216287.1"/>
</dbReference>
<feature type="transmembrane region" description="Helical" evidence="7">
    <location>
        <begin position="288"/>
        <end position="312"/>
    </location>
</feature>
<evidence type="ECO:0000259" key="9">
    <source>
        <dbReference type="Pfam" id="PF12704"/>
    </source>
</evidence>
<keyword evidence="10" id="KW-0067">ATP-binding</keyword>
<dbReference type="InterPro" id="IPR050250">
    <property type="entry name" value="Macrolide_Exporter_MacB"/>
</dbReference>
<evidence type="ECO:0000256" key="2">
    <source>
        <dbReference type="ARBA" id="ARBA00022475"/>
    </source>
</evidence>
<evidence type="ECO:0000256" key="5">
    <source>
        <dbReference type="ARBA" id="ARBA00023136"/>
    </source>
</evidence>
<protein>
    <submittedName>
        <fullName evidence="10">Macrolide export ATP-binding/permease protein MacB</fullName>
        <ecNumber evidence="10">3.6.3.-</ecNumber>
    </submittedName>
</protein>
<sequence length="417" mass="43584">MNFKQLLLLAFNAIKERKVRSILTILMVMAGSSLLVAVSGFSAGFTEFFNKQFSNLAPNILFVSSIPQSDGGSTGGAISGPSPAPTAKITLNQAVISRIGSLPFVDEVVPSFQETVTVSSRGDSKSNPVLSVNPTSLTIIAPTLKYFEGSSIREGDPSAAILAEDVAFPPGEDVPFAQLGEAITLTYSFVDEAGNTQENSKNFVVSGIMESTGNPTIDSAIVINVDAGNSLFQRAGKFDSLFVAAEDSNSVDIVEEQIKAVYKNNIGITTVKAILETVQEFTAGITSFLFGIAIISLIVGAVGIITTLFTSVVERTKEIGTLKAIGASGSTILMLFLVEAIIIGMLGGTVGLLGGIGGGYMLTRSGPGADEGPPLDPIYTVSDLARVWITSVILSMVAGFLPAWKASRVTPIAALRT</sequence>
<keyword evidence="10" id="KW-0547">Nucleotide-binding</keyword>
<gene>
    <name evidence="10" type="primary">macB</name>
    <name evidence="10" type="ORF">NFRAN_0314</name>
</gene>
<dbReference type="EC" id="3.6.3.-" evidence="10"/>
<dbReference type="GO" id="GO:0005524">
    <property type="term" value="F:ATP binding"/>
    <property type="evidence" value="ECO:0007669"/>
    <property type="project" value="UniProtKB-KW"/>
</dbReference>
<evidence type="ECO:0000256" key="4">
    <source>
        <dbReference type="ARBA" id="ARBA00022989"/>
    </source>
</evidence>
<evidence type="ECO:0000259" key="8">
    <source>
        <dbReference type="Pfam" id="PF02687"/>
    </source>
</evidence>
<dbReference type="PANTHER" id="PTHR30572:SF4">
    <property type="entry name" value="ABC TRANSPORTER PERMEASE YTRF"/>
    <property type="match status" value="1"/>
</dbReference>
<dbReference type="InterPro" id="IPR003838">
    <property type="entry name" value="ABC3_permease_C"/>
</dbReference>
<keyword evidence="3 7" id="KW-0812">Transmembrane</keyword>
<keyword evidence="5 7" id="KW-0472">Membrane</keyword>
<comment type="similarity">
    <text evidence="6">Belongs to the ABC-4 integral membrane protein family.</text>
</comment>
<evidence type="ECO:0000313" key="11">
    <source>
        <dbReference type="Proteomes" id="UP000294299"/>
    </source>
</evidence>
<evidence type="ECO:0000256" key="1">
    <source>
        <dbReference type="ARBA" id="ARBA00004651"/>
    </source>
</evidence>
<evidence type="ECO:0000256" key="6">
    <source>
        <dbReference type="ARBA" id="ARBA00038076"/>
    </source>
</evidence>
<dbReference type="OrthoDB" id="11469at2157"/>
<evidence type="ECO:0000313" key="10">
    <source>
        <dbReference type="EMBL" id="VFJ12635.1"/>
    </source>
</evidence>
<reference evidence="10 11" key="1">
    <citation type="submission" date="2019-02" db="EMBL/GenBank/DDBJ databases">
        <authorList>
            <person name="Lehtovirta-Morley E L."/>
        </authorList>
    </citation>
    <scope>NUCLEOTIDE SEQUENCE [LARGE SCALE GENOMIC DNA]</scope>
    <source>
        <strain evidence="10">NFRAN1</strain>
    </source>
</reference>
<dbReference type="GeneID" id="39419869"/>
<feature type="transmembrane region" description="Helical" evidence="7">
    <location>
        <begin position="21"/>
        <end position="45"/>
    </location>
</feature>